<accession>A0A1F6G3V4</accession>
<dbReference type="Proteomes" id="UP000176867">
    <property type="component" value="Unassembled WGS sequence"/>
</dbReference>
<reference evidence="2 3" key="1">
    <citation type="journal article" date="2016" name="Nat. Commun.">
        <title>Thousands of microbial genomes shed light on interconnected biogeochemical processes in an aquifer system.</title>
        <authorList>
            <person name="Anantharaman K."/>
            <person name="Brown C.T."/>
            <person name="Hug L.A."/>
            <person name="Sharon I."/>
            <person name="Castelle C.J."/>
            <person name="Probst A.J."/>
            <person name="Thomas B.C."/>
            <person name="Singh A."/>
            <person name="Wilkins M.J."/>
            <person name="Karaoz U."/>
            <person name="Brodie E.L."/>
            <person name="Williams K.H."/>
            <person name="Hubbard S.S."/>
            <person name="Banfield J.F."/>
        </authorList>
    </citation>
    <scope>NUCLEOTIDE SEQUENCE [LARGE SCALE GENOMIC DNA]</scope>
</reference>
<dbReference type="AlphaFoldDB" id="A0A1F6G3V4"/>
<name>A0A1F6G3V4_9BACT</name>
<dbReference type="EMBL" id="MFMU01000021">
    <property type="protein sequence ID" value="OGG92716.1"/>
    <property type="molecule type" value="Genomic_DNA"/>
</dbReference>
<keyword evidence="1" id="KW-1133">Transmembrane helix</keyword>
<sequence length="116" mass="13245">MIENTEPGECTDIEKNVMRRVRLIRILGLIISTIVLAIATFVFALWGIGKEVWVARVFQNMPQSGDFTEIVRFYISAFGHTRFIVQALAVFTFVSFIYLARETIRALSSFFTHAHA</sequence>
<evidence type="ECO:0000313" key="2">
    <source>
        <dbReference type="EMBL" id="OGG92716.1"/>
    </source>
</evidence>
<dbReference type="STRING" id="1798533.A2609_01275"/>
<gene>
    <name evidence="2" type="ORF">A2609_01275</name>
</gene>
<organism evidence="2 3">
    <name type="scientific">Candidatus Kaiserbacteria bacterium RIFOXYD1_FULL_47_14</name>
    <dbReference type="NCBI Taxonomy" id="1798533"/>
    <lineage>
        <taxon>Bacteria</taxon>
        <taxon>Candidatus Kaiseribacteriota</taxon>
    </lineage>
</organism>
<feature type="transmembrane region" description="Helical" evidence="1">
    <location>
        <begin position="83"/>
        <end position="100"/>
    </location>
</feature>
<feature type="transmembrane region" description="Helical" evidence="1">
    <location>
        <begin position="23"/>
        <end position="48"/>
    </location>
</feature>
<proteinExistence type="predicted"/>
<comment type="caution">
    <text evidence="2">The sequence shown here is derived from an EMBL/GenBank/DDBJ whole genome shotgun (WGS) entry which is preliminary data.</text>
</comment>
<keyword evidence="1" id="KW-0812">Transmembrane</keyword>
<evidence type="ECO:0000313" key="3">
    <source>
        <dbReference type="Proteomes" id="UP000176867"/>
    </source>
</evidence>
<protein>
    <submittedName>
        <fullName evidence="2">Uncharacterized protein</fullName>
    </submittedName>
</protein>
<evidence type="ECO:0000256" key="1">
    <source>
        <dbReference type="SAM" id="Phobius"/>
    </source>
</evidence>
<keyword evidence="1" id="KW-0472">Membrane</keyword>